<gene>
    <name evidence="2" type="ORF">P171DRAFT_42444</name>
</gene>
<feature type="compositionally biased region" description="Basic and acidic residues" evidence="1">
    <location>
        <begin position="30"/>
        <end position="46"/>
    </location>
</feature>
<dbReference type="OrthoDB" id="3797007at2759"/>
<evidence type="ECO:0000256" key="1">
    <source>
        <dbReference type="SAM" id="MobiDB-lite"/>
    </source>
</evidence>
<sequence length="413" mass="45881">MSDMNINFGTTHNGPSEMMDIDPPDMATHQPEDAQKASQEIAHELVDSVMGTPAPDGAAHTPSTPQVLDTTLDLDETTESLVPPQDLQSNEDPQYTEITHIPSIQKLFASYAKSFPASSEIGPKGFNYAKYFDPVRMTKVRAKHGSRLEKAKALAVALLEHYYPEGQGYRVEPAEFPLLQLGGWRTWIYPEDCYDAAEGKTDTIKAALKKNAKPVYDTFAGNIFADKFHQILPEHIAGYVVLSEVQYADGSTHWAQHTYLAIMMDDLDTFQHWVPEKLMRTTEEFVSMPRADILNDAMGRQAGVSSGYAILMLGPRFEFYNYQANPAWEEKSWEHNLGPDPEEADYDPDSAAEEGTSSFSHLGGGDVDSTAWVVDIRSKRSTESLAAVDTLFKSVVGRDVEYRDGYALPGPKI</sequence>
<feature type="region of interest" description="Disordered" evidence="1">
    <location>
        <begin position="1"/>
        <end position="66"/>
    </location>
</feature>
<dbReference type="AlphaFoldDB" id="A0A9P4PIV6"/>
<evidence type="ECO:0000313" key="2">
    <source>
        <dbReference type="EMBL" id="KAF2443681.1"/>
    </source>
</evidence>
<keyword evidence="3" id="KW-1185">Reference proteome</keyword>
<comment type="caution">
    <text evidence="2">The sequence shown here is derived from an EMBL/GenBank/DDBJ whole genome shotgun (WGS) entry which is preliminary data.</text>
</comment>
<feature type="compositionally biased region" description="Polar residues" evidence="1">
    <location>
        <begin position="1"/>
        <end position="14"/>
    </location>
</feature>
<dbReference type="Proteomes" id="UP000799764">
    <property type="component" value="Unassembled WGS sequence"/>
</dbReference>
<feature type="region of interest" description="Disordered" evidence="1">
    <location>
        <begin position="333"/>
        <end position="363"/>
    </location>
</feature>
<name>A0A9P4PIV6_9PLEO</name>
<protein>
    <submittedName>
        <fullName evidence="2">Uncharacterized protein</fullName>
    </submittedName>
</protein>
<evidence type="ECO:0000313" key="3">
    <source>
        <dbReference type="Proteomes" id="UP000799764"/>
    </source>
</evidence>
<feature type="compositionally biased region" description="Acidic residues" evidence="1">
    <location>
        <begin position="340"/>
        <end position="352"/>
    </location>
</feature>
<proteinExistence type="predicted"/>
<reference evidence="2" key="1">
    <citation type="journal article" date="2020" name="Stud. Mycol.">
        <title>101 Dothideomycetes genomes: a test case for predicting lifestyles and emergence of pathogens.</title>
        <authorList>
            <person name="Haridas S."/>
            <person name="Albert R."/>
            <person name="Binder M."/>
            <person name="Bloem J."/>
            <person name="Labutti K."/>
            <person name="Salamov A."/>
            <person name="Andreopoulos B."/>
            <person name="Baker S."/>
            <person name="Barry K."/>
            <person name="Bills G."/>
            <person name="Bluhm B."/>
            <person name="Cannon C."/>
            <person name="Castanera R."/>
            <person name="Culley D."/>
            <person name="Daum C."/>
            <person name="Ezra D."/>
            <person name="Gonzalez J."/>
            <person name="Henrissat B."/>
            <person name="Kuo A."/>
            <person name="Liang C."/>
            <person name="Lipzen A."/>
            <person name="Lutzoni F."/>
            <person name="Magnuson J."/>
            <person name="Mondo S."/>
            <person name="Nolan M."/>
            <person name="Ohm R."/>
            <person name="Pangilinan J."/>
            <person name="Park H.-J."/>
            <person name="Ramirez L."/>
            <person name="Alfaro M."/>
            <person name="Sun H."/>
            <person name="Tritt A."/>
            <person name="Yoshinaga Y."/>
            <person name="Zwiers L.-H."/>
            <person name="Turgeon B."/>
            <person name="Goodwin S."/>
            <person name="Spatafora J."/>
            <person name="Crous P."/>
            <person name="Grigoriev I."/>
        </authorList>
    </citation>
    <scope>NUCLEOTIDE SEQUENCE</scope>
    <source>
        <strain evidence="2">CBS 690.94</strain>
    </source>
</reference>
<organism evidence="2 3">
    <name type="scientific">Karstenula rhodostoma CBS 690.94</name>
    <dbReference type="NCBI Taxonomy" id="1392251"/>
    <lineage>
        <taxon>Eukaryota</taxon>
        <taxon>Fungi</taxon>
        <taxon>Dikarya</taxon>
        <taxon>Ascomycota</taxon>
        <taxon>Pezizomycotina</taxon>
        <taxon>Dothideomycetes</taxon>
        <taxon>Pleosporomycetidae</taxon>
        <taxon>Pleosporales</taxon>
        <taxon>Massarineae</taxon>
        <taxon>Didymosphaeriaceae</taxon>
        <taxon>Karstenula</taxon>
    </lineage>
</organism>
<accession>A0A9P4PIV6</accession>
<dbReference type="EMBL" id="MU001502">
    <property type="protein sequence ID" value="KAF2443681.1"/>
    <property type="molecule type" value="Genomic_DNA"/>
</dbReference>